<comment type="caution">
    <text evidence="2">The sequence shown here is derived from an EMBL/GenBank/DDBJ whole genome shotgun (WGS) entry which is preliminary data.</text>
</comment>
<accession>A0A6N7Q2U2</accession>
<feature type="non-terminal residue" evidence="2">
    <location>
        <position position="246"/>
    </location>
</feature>
<reference evidence="2 3" key="1">
    <citation type="submission" date="2019-10" db="EMBL/GenBank/DDBJ databases">
        <title>A soil myxobacterium in the family Polyangiaceae.</title>
        <authorList>
            <person name="Li Y."/>
            <person name="Wang J."/>
        </authorList>
    </citation>
    <scope>NUCLEOTIDE SEQUENCE [LARGE SCALE GENOMIC DNA]</scope>
    <source>
        <strain evidence="2 3">DSM 14734</strain>
    </source>
</reference>
<evidence type="ECO:0000313" key="2">
    <source>
        <dbReference type="EMBL" id="MRG98668.1"/>
    </source>
</evidence>
<evidence type="ECO:0008006" key="4">
    <source>
        <dbReference type="Google" id="ProtNLM"/>
    </source>
</evidence>
<gene>
    <name evidence="2" type="ORF">GF068_43185</name>
</gene>
<protein>
    <recommendedName>
        <fullName evidence="4">PEGA domain-containing protein</fullName>
    </recommendedName>
</protein>
<evidence type="ECO:0000313" key="3">
    <source>
        <dbReference type="Proteomes" id="UP000440224"/>
    </source>
</evidence>
<keyword evidence="3" id="KW-1185">Reference proteome</keyword>
<dbReference type="OrthoDB" id="5534485at2"/>
<dbReference type="AlphaFoldDB" id="A0A6N7Q2U2"/>
<dbReference type="Proteomes" id="UP000440224">
    <property type="component" value="Unassembled WGS sequence"/>
</dbReference>
<organism evidence="2 3">
    <name type="scientific">Polyangium spumosum</name>
    <dbReference type="NCBI Taxonomy" id="889282"/>
    <lineage>
        <taxon>Bacteria</taxon>
        <taxon>Pseudomonadati</taxon>
        <taxon>Myxococcota</taxon>
        <taxon>Polyangia</taxon>
        <taxon>Polyangiales</taxon>
        <taxon>Polyangiaceae</taxon>
        <taxon>Polyangium</taxon>
    </lineage>
</organism>
<evidence type="ECO:0000256" key="1">
    <source>
        <dbReference type="SAM" id="SignalP"/>
    </source>
</evidence>
<name>A0A6N7Q2U2_9BACT</name>
<feature type="chain" id="PRO_5026736737" description="PEGA domain-containing protein" evidence="1">
    <location>
        <begin position="24"/>
        <end position="246"/>
    </location>
</feature>
<sequence>MKQILLASTVLLAVSVSSSVARADDNAKVDAAPTEPPKIPFASYDSARAVRALHVETRKILKEAQALEKAGKMDEALEKYRDAWRDAPYVEMQAELGLAEARAGHMLPCARNLYTAIRGWTLYYNDLRPIELMREVFAYCKKDLGTIAIKVNVPDTRITVDGEDVKEWPFVDEVFVEPGNHAIKAMKGGYWLNQTFVKIGPGERQPLSIAMQLRYESHHVAFGRPVSLNINANLGERSEPTWPRNL</sequence>
<proteinExistence type="predicted"/>
<dbReference type="EMBL" id="WJIE01000059">
    <property type="protein sequence ID" value="MRG98668.1"/>
    <property type="molecule type" value="Genomic_DNA"/>
</dbReference>
<keyword evidence="1" id="KW-0732">Signal</keyword>
<feature type="signal peptide" evidence="1">
    <location>
        <begin position="1"/>
        <end position="23"/>
    </location>
</feature>
<dbReference type="RefSeq" id="WP_153825430.1">
    <property type="nucleotide sequence ID" value="NZ_WJIE01000059.1"/>
</dbReference>